<gene>
    <name evidence="1" type="ORF">CCAM_LOCUS2665</name>
</gene>
<sequence>MVDIKLTKVNHLLINMKHSFCNGITPPGYIESLQQELNNVPAELQAMKLEHMYQRVSYLEINSVDHAILPPE</sequence>
<organism evidence="1 2">
    <name type="scientific">Cuscuta campestris</name>
    <dbReference type="NCBI Taxonomy" id="132261"/>
    <lineage>
        <taxon>Eukaryota</taxon>
        <taxon>Viridiplantae</taxon>
        <taxon>Streptophyta</taxon>
        <taxon>Embryophyta</taxon>
        <taxon>Tracheophyta</taxon>
        <taxon>Spermatophyta</taxon>
        <taxon>Magnoliopsida</taxon>
        <taxon>eudicotyledons</taxon>
        <taxon>Gunneridae</taxon>
        <taxon>Pentapetalae</taxon>
        <taxon>asterids</taxon>
        <taxon>lamiids</taxon>
        <taxon>Solanales</taxon>
        <taxon>Convolvulaceae</taxon>
        <taxon>Cuscuteae</taxon>
        <taxon>Cuscuta</taxon>
        <taxon>Cuscuta subgen. Grammica</taxon>
        <taxon>Cuscuta sect. Cleistogrammica</taxon>
    </lineage>
</organism>
<reference evidence="1 2" key="1">
    <citation type="submission" date="2018-04" db="EMBL/GenBank/DDBJ databases">
        <authorList>
            <person name="Vogel A."/>
        </authorList>
    </citation>
    <scope>NUCLEOTIDE SEQUENCE [LARGE SCALE GENOMIC DNA]</scope>
</reference>
<evidence type="ECO:0000313" key="2">
    <source>
        <dbReference type="Proteomes" id="UP000595140"/>
    </source>
</evidence>
<dbReference type="AlphaFoldDB" id="A0A484KD59"/>
<evidence type="ECO:0000313" key="1">
    <source>
        <dbReference type="EMBL" id="VFQ60889.1"/>
    </source>
</evidence>
<keyword evidence="2" id="KW-1185">Reference proteome</keyword>
<proteinExistence type="predicted"/>
<protein>
    <submittedName>
        <fullName evidence="1">Uncharacterized protein</fullName>
    </submittedName>
</protein>
<accession>A0A484KD59</accession>
<name>A0A484KD59_9ASTE</name>
<dbReference type="Proteomes" id="UP000595140">
    <property type="component" value="Unassembled WGS sequence"/>
</dbReference>
<dbReference type="EMBL" id="OOIL02000126">
    <property type="protein sequence ID" value="VFQ60889.1"/>
    <property type="molecule type" value="Genomic_DNA"/>
</dbReference>